<name>X0WP76_9ZZZZ</name>
<gene>
    <name evidence="1" type="ORF">S01H1_49786</name>
</gene>
<proteinExistence type="predicted"/>
<dbReference type="EMBL" id="BARS01032043">
    <property type="protein sequence ID" value="GAG25002.1"/>
    <property type="molecule type" value="Genomic_DNA"/>
</dbReference>
<evidence type="ECO:0000313" key="1">
    <source>
        <dbReference type="EMBL" id="GAG25002.1"/>
    </source>
</evidence>
<dbReference type="AlphaFoldDB" id="X0WP76"/>
<sequence>KLIKQLLVLLALLTLPAVAFAADGGSCSALQAQGEMKGQYREECFYICHGKIDTATACTEFDFQAQPHTGIPYKSRIELHAVAGCDDAYSIVVTQGSVSGGTEHGLVTLNAATTALVISPDWSLGRFLNVDIDNDTNDNCTDMTVIIKTYNPL</sequence>
<reference evidence="1" key="1">
    <citation type="journal article" date="2014" name="Front. Microbiol.">
        <title>High frequency of phylogenetically diverse reductive dehalogenase-homologous genes in deep subseafloor sedimentary metagenomes.</title>
        <authorList>
            <person name="Kawai M."/>
            <person name="Futagami T."/>
            <person name="Toyoda A."/>
            <person name="Takaki Y."/>
            <person name="Nishi S."/>
            <person name="Hori S."/>
            <person name="Arai W."/>
            <person name="Tsubouchi T."/>
            <person name="Morono Y."/>
            <person name="Uchiyama I."/>
            <person name="Ito T."/>
            <person name="Fujiyama A."/>
            <person name="Inagaki F."/>
            <person name="Takami H."/>
        </authorList>
    </citation>
    <scope>NUCLEOTIDE SEQUENCE</scope>
    <source>
        <strain evidence="1">Expedition CK06-06</strain>
    </source>
</reference>
<comment type="caution">
    <text evidence="1">The sequence shown here is derived from an EMBL/GenBank/DDBJ whole genome shotgun (WGS) entry which is preliminary data.</text>
</comment>
<feature type="non-terminal residue" evidence="1">
    <location>
        <position position="1"/>
    </location>
</feature>
<accession>X0WP76</accession>
<organism evidence="1">
    <name type="scientific">marine sediment metagenome</name>
    <dbReference type="NCBI Taxonomy" id="412755"/>
    <lineage>
        <taxon>unclassified sequences</taxon>
        <taxon>metagenomes</taxon>
        <taxon>ecological metagenomes</taxon>
    </lineage>
</organism>
<protein>
    <submittedName>
        <fullName evidence="1">Uncharacterized protein</fullName>
    </submittedName>
</protein>